<organism evidence="2 3">
    <name type="scientific">Anaeroglobus geminatus F0357</name>
    <dbReference type="NCBI Taxonomy" id="861450"/>
    <lineage>
        <taxon>Bacteria</taxon>
        <taxon>Bacillati</taxon>
        <taxon>Bacillota</taxon>
        <taxon>Negativicutes</taxon>
        <taxon>Veillonellales</taxon>
        <taxon>Veillonellaceae</taxon>
        <taxon>Anaeroglobus</taxon>
    </lineage>
</organism>
<name>G9YHC7_9FIRM</name>
<dbReference type="STRING" id="861450.HMPREF0080_01054"/>
<gene>
    <name evidence="2" type="ORF">HMPREF0080_01054</name>
</gene>
<keyword evidence="1" id="KW-0472">Membrane</keyword>
<feature type="transmembrane region" description="Helical" evidence="1">
    <location>
        <begin position="110"/>
        <end position="131"/>
    </location>
</feature>
<feature type="transmembrane region" description="Helical" evidence="1">
    <location>
        <begin position="70"/>
        <end position="90"/>
    </location>
</feature>
<feature type="transmembrane region" description="Helical" evidence="1">
    <location>
        <begin position="152"/>
        <end position="170"/>
    </location>
</feature>
<keyword evidence="1" id="KW-0812">Transmembrane</keyword>
<reference evidence="2 3" key="1">
    <citation type="submission" date="2011-08" db="EMBL/GenBank/DDBJ databases">
        <authorList>
            <person name="Weinstock G."/>
            <person name="Sodergren E."/>
            <person name="Clifton S."/>
            <person name="Fulton L."/>
            <person name="Fulton B."/>
            <person name="Courtney L."/>
            <person name="Fronick C."/>
            <person name="Harrison M."/>
            <person name="Strong C."/>
            <person name="Farmer C."/>
            <person name="Delahaunty K."/>
            <person name="Markovic C."/>
            <person name="Hall O."/>
            <person name="Minx P."/>
            <person name="Tomlinson C."/>
            <person name="Mitreva M."/>
            <person name="Hou S."/>
            <person name="Chen J."/>
            <person name="Wollam A."/>
            <person name="Pepin K.H."/>
            <person name="Johnson M."/>
            <person name="Bhonagiri V."/>
            <person name="Zhang X."/>
            <person name="Suruliraj S."/>
            <person name="Warren W."/>
            <person name="Chinwalla A."/>
            <person name="Mardis E.R."/>
            <person name="Wilson R.K."/>
        </authorList>
    </citation>
    <scope>NUCLEOTIDE SEQUENCE [LARGE SCALE GENOMIC DNA]</scope>
    <source>
        <strain evidence="2 3">F0357</strain>
    </source>
</reference>
<dbReference type="AlphaFoldDB" id="G9YHC7"/>
<dbReference type="eggNOG" id="ENOG5030JYI">
    <property type="taxonomic scope" value="Bacteria"/>
</dbReference>
<dbReference type="OrthoDB" id="9768004at2"/>
<dbReference type="EMBL" id="AGCJ01000040">
    <property type="protein sequence ID" value="EHM41034.1"/>
    <property type="molecule type" value="Genomic_DNA"/>
</dbReference>
<dbReference type="HOGENOM" id="CLU_076881_0_0_9"/>
<keyword evidence="3" id="KW-1185">Reference proteome</keyword>
<feature type="transmembrane region" description="Helical" evidence="1">
    <location>
        <begin position="193"/>
        <end position="214"/>
    </location>
</feature>
<comment type="caution">
    <text evidence="2">The sequence shown here is derived from an EMBL/GenBank/DDBJ whole genome shotgun (WGS) entry which is preliminary data.</text>
</comment>
<protein>
    <submittedName>
        <fullName evidence="2">Uncharacterized protein</fullName>
    </submittedName>
</protein>
<dbReference type="Proteomes" id="UP000005481">
    <property type="component" value="Unassembled WGS sequence"/>
</dbReference>
<dbReference type="RefSeq" id="WP_006790036.1">
    <property type="nucleotide sequence ID" value="NZ_JH417586.1"/>
</dbReference>
<evidence type="ECO:0000313" key="3">
    <source>
        <dbReference type="Proteomes" id="UP000005481"/>
    </source>
</evidence>
<evidence type="ECO:0000313" key="2">
    <source>
        <dbReference type="EMBL" id="EHM41034.1"/>
    </source>
</evidence>
<sequence length="226" mass="25520">MNKQTARTAIDGCMIIILPLLMSYSLIGKANHIYLGLLMFTLFVCHHALNRRWLLTLFKGRYTLQRTVSTAVNMALILIMFAMPVSGLIIDRQVVPALHIAGSAASARLVHLPASYWGFMLMTFHLGLQWQRILGLIKARMDKPVLSAKLSNILRLFILIISACGIRAFIKRDMWSYMSLQSQFVFIDTKEPLLLFLADFTAVMIASAAAAYYLNRALGKLQRLKK</sequence>
<evidence type="ECO:0000256" key="1">
    <source>
        <dbReference type="SAM" id="Phobius"/>
    </source>
</evidence>
<proteinExistence type="predicted"/>
<accession>G9YHC7</accession>
<keyword evidence="1" id="KW-1133">Transmembrane helix</keyword>
<feature type="transmembrane region" description="Helical" evidence="1">
    <location>
        <begin position="33"/>
        <end position="49"/>
    </location>
</feature>
<feature type="transmembrane region" description="Helical" evidence="1">
    <location>
        <begin position="9"/>
        <end position="27"/>
    </location>
</feature>